<keyword evidence="10" id="KW-1185">Reference proteome</keyword>
<dbReference type="PANTHER" id="PTHR30472">
    <property type="entry name" value="FERRIC ENTEROBACTIN TRANSPORT SYSTEM PERMEASE PROTEIN"/>
    <property type="match status" value="1"/>
</dbReference>
<evidence type="ECO:0000313" key="9">
    <source>
        <dbReference type="EMBL" id="MQY44641.1"/>
    </source>
</evidence>
<evidence type="ECO:0000256" key="3">
    <source>
        <dbReference type="ARBA" id="ARBA00022448"/>
    </source>
</evidence>
<feature type="transmembrane region" description="Helical" evidence="8">
    <location>
        <begin position="140"/>
        <end position="161"/>
    </location>
</feature>
<dbReference type="GO" id="GO:0005886">
    <property type="term" value="C:plasma membrane"/>
    <property type="evidence" value="ECO:0007669"/>
    <property type="project" value="UniProtKB-SubCell"/>
</dbReference>
<dbReference type="InterPro" id="IPR000522">
    <property type="entry name" value="ABC_transptr_permease_BtuC"/>
</dbReference>
<feature type="transmembrane region" description="Helical" evidence="8">
    <location>
        <begin position="271"/>
        <end position="292"/>
    </location>
</feature>
<dbReference type="AlphaFoldDB" id="A0A6A8A716"/>
<dbReference type="CDD" id="cd06550">
    <property type="entry name" value="TM_ABC_iron-siderophores_like"/>
    <property type="match status" value="1"/>
</dbReference>
<keyword evidence="4" id="KW-1003">Cell membrane</keyword>
<feature type="transmembrane region" description="Helical" evidence="8">
    <location>
        <begin position="82"/>
        <end position="101"/>
    </location>
</feature>
<evidence type="ECO:0000256" key="8">
    <source>
        <dbReference type="SAM" id="Phobius"/>
    </source>
</evidence>
<proteinExistence type="inferred from homology"/>
<organism evidence="9 10">
    <name type="scientific">Endobacterium cereale</name>
    <dbReference type="NCBI Taxonomy" id="2663029"/>
    <lineage>
        <taxon>Bacteria</taxon>
        <taxon>Pseudomonadati</taxon>
        <taxon>Pseudomonadota</taxon>
        <taxon>Alphaproteobacteria</taxon>
        <taxon>Hyphomicrobiales</taxon>
        <taxon>Rhizobiaceae</taxon>
        <taxon>Endobacterium</taxon>
    </lineage>
</organism>
<evidence type="ECO:0000256" key="5">
    <source>
        <dbReference type="ARBA" id="ARBA00022692"/>
    </source>
</evidence>
<gene>
    <name evidence="9" type="ORF">GAO09_00945</name>
</gene>
<evidence type="ECO:0000313" key="10">
    <source>
        <dbReference type="Proteomes" id="UP000435138"/>
    </source>
</evidence>
<protein>
    <submittedName>
        <fullName evidence="9">Iron chelate uptake ABC transporter family permease subunit</fullName>
    </submittedName>
</protein>
<dbReference type="Gene3D" id="1.10.3470.10">
    <property type="entry name" value="ABC transporter involved in vitamin B12 uptake, BtuC"/>
    <property type="match status" value="1"/>
</dbReference>
<dbReference type="GO" id="GO:0022857">
    <property type="term" value="F:transmembrane transporter activity"/>
    <property type="evidence" value="ECO:0007669"/>
    <property type="project" value="InterPro"/>
</dbReference>
<feature type="transmembrane region" description="Helical" evidence="8">
    <location>
        <begin position="185"/>
        <end position="206"/>
    </location>
</feature>
<keyword evidence="5 8" id="KW-0812">Transmembrane</keyword>
<comment type="subcellular location">
    <subcellularLocation>
        <location evidence="1">Cell membrane</location>
        <topology evidence="1">Multi-pass membrane protein</topology>
    </subcellularLocation>
</comment>
<evidence type="ECO:0000256" key="7">
    <source>
        <dbReference type="ARBA" id="ARBA00023136"/>
    </source>
</evidence>
<keyword evidence="3" id="KW-0813">Transport</keyword>
<dbReference type="InterPro" id="IPR037294">
    <property type="entry name" value="ABC_BtuC-like"/>
</dbReference>
<sequence>MAVAVLALVLAAVLTLTVGVREGGFSLVWQALSAFDPNDPAHIAIQSVRMPRLIAGLIAGAALGMAGTIMQAITRNPLADPGILGINAGAAFAVVIGSLIAGRADNGLMAALAFPGAAAAAVAVFALGGGLKGDAGPVRLTLAGVALSAMLLSFVSAIILARNEALEVFRFWVTGSLAQAGMRPLGYMAIAAVFGACLAIAIAPRIEALSLGSALARGLGTKPGRIQLGALVAVTALTGAAVGVAGPVAFLGLLVPRLARRAGGHVLRRELIASAILGAAILLFADTIGRIVIPPTEIRVGTMTALIGAPMFIWMARRLRAGASA</sequence>
<comment type="similarity">
    <text evidence="2">Belongs to the binding-protein-dependent transport system permease family. FecCD subfamily.</text>
</comment>
<dbReference type="Proteomes" id="UP000435138">
    <property type="component" value="Unassembled WGS sequence"/>
</dbReference>
<dbReference type="EMBL" id="WIXI01000022">
    <property type="protein sequence ID" value="MQY44641.1"/>
    <property type="molecule type" value="Genomic_DNA"/>
</dbReference>
<dbReference type="RefSeq" id="WP_153352198.1">
    <property type="nucleotide sequence ID" value="NZ_JAYKOO010000003.1"/>
</dbReference>
<evidence type="ECO:0000256" key="6">
    <source>
        <dbReference type="ARBA" id="ARBA00022989"/>
    </source>
</evidence>
<evidence type="ECO:0000256" key="1">
    <source>
        <dbReference type="ARBA" id="ARBA00004651"/>
    </source>
</evidence>
<feature type="transmembrane region" description="Helical" evidence="8">
    <location>
        <begin position="226"/>
        <end position="259"/>
    </location>
</feature>
<accession>A0A6A8A716</accession>
<evidence type="ECO:0000256" key="2">
    <source>
        <dbReference type="ARBA" id="ARBA00007935"/>
    </source>
</evidence>
<keyword evidence="6 8" id="KW-1133">Transmembrane helix</keyword>
<dbReference type="SUPFAM" id="SSF81345">
    <property type="entry name" value="ABC transporter involved in vitamin B12 uptake, BtuC"/>
    <property type="match status" value="1"/>
</dbReference>
<dbReference type="PANTHER" id="PTHR30472:SF1">
    <property type="entry name" value="FE(3+) DICITRATE TRANSPORT SYSTEM PERMEASE PROTEIN FECC-RELATED"/>
    <property type="match status" value="1"/>
</dbReference>
<dbReference type="GO" id="GO:0033214">
    <property type="term" value="P:siderophore-iron import into cell"/>
    <property type="evidence" value="ECO:0007669"/>
    <property type="project" value="TreeGrafter"/>
</dbReference>
<reference evidence="9 10" key="1">
    <citation type="submission" date="2019-11" db="EMBL/GenBank/DDBJ databases">
        <title>Genome analysis of Rhizobacterium cereale a novel genus and species isolated from maize roots in North Spain.</title>
        <authorList>
            <person name="Menendez E."/>
            <person name="Flores-Felix J.D."/>
            <person name="Ramirez-Bahena M.-H."/>
            <person name="Igual J.M."/>
            <person name="Garcia-Fraile P."/>
            <person name="Peix A."/>
            <person name="Velazquez E."/>
        </authorList>
    </citation>
    <scope>NUCLEOTIDE SEQUENCE [LARGE SCALE GENOMIC DNA]</scope>
    <source>
        <strain evidence="9 10">RZME27</strain>
    </source>
</reference>
<evidence type="ECO:0000256" key="4">
    <source>
        <dbReference type="ARBA" id="ARBA00022475"/>
    </source>
</evidence>
<comment type="caution">
    <text evidence="9">The sequence shown here is derived from an EMBL/GenBank/DDBJ whole genome shotgun (WGS) entry which is preliminary data.</text>
</comment>
<dbReference type="Pfam" id="PF01032">
    <property type="entry name" value="FecCD"/>
    <property type="match status" value="1"/>
</dbReference>
<keyword evidence="7 8" id="KW-0472">Membrane</keyword>
<name>A0A6A8A716_9HYPH</name>
<feature type="transmembrane region" description="Helical" evidence="8">
    <location>
        <begin position="298"/>
        <end position="316"/>
    </location>
</feature>
<feature type="transmembrane region" description="Helical" evidence="8">
    <location>
        <begin position="108"/>
        <end position="128"/>
    </location>
</feature>